<evidence type="ECO:0000256" key="2">
    <source>
        <dbReference type="ARBA" id="ARBA00022475"/>
    </source>
</evidence>
<dbReference type="PANTHER" id="PTHR30572">
    <property type="entry name" value="MEMBRANE COMPONENT OF TRANSPORTER-RELATED"/>
    <property type="match status" value="1"/>
</dbReference>
<evidence type="ECO:0000313" key="11">
    <source>
        <dbReference type="Proteomes" id="UP001528411"/>
    </source>
</evidence>
<dbReference type="InterPro" id="IPR003838">
    <property type="entry name" value="ABC3_permease_C"/>
</dbReference>
<name>A0ABT5FJ74_9GAMM</name>
<dbReference type="Pfam" id="PF02687">
    <property type="entry name" value="FtsX"/>
    <property type="match status" value="1"/>
</dbReference>
<evidence type="ECO:0000256" key="5">
    <source>
        <dbReference type="ARBA" id="ARBA00023136"/>
    </source>
</evidence>
<keyword evidence="3 7" id="KW-0812">Transmembrane</keyword>
<dbReference type="Pfam" id="PF12704">
    <property type="entry name" value="MacB_PCD"/>
    <property type="match status" value="1"/>
</dbReference>
<evidence type="ECO:0000256" key="6">
    <source>
        <dbReference type="ARBA" id="ARBA00038076"/>
    </source>
</evidence>
<evidence type="ECO:0000256" key="1">
    <source>
        <dbReference type="ARBA" id="ARBA00004651"/>
    </source>
</evidence>
<sequence>MFSDPTLLIAIIVIGLVVGLGAGIYPAVYLSRFLPGHILKSNKSTESGRTSGFRTFLVVFQFTASISLVICTVVIYAQTHFAQSVDVGYNSDNKMVLAINRARDKRESLRQELLNLPEIKSVVFSSEAPTQDNENNSFFTLLGSSQSDDASTNQMSNQGQLLNLHNMDYGFFEAYDVAPIAGRLFDQKFGSDEVTSVETGQHAGAASAVLNQSALAKLGFNSAQEAIGRTVAANIRGQQHFKIVGVIPDIYFRSIKFGVRPTIYMLNPQRLNVASISFNTNNPAQLRTQIEQVWKKHVPMQPINLQFLDSMMAAQYNDERIQTRLFSAFSILAILIACLGLYGLAAFTTERRTKEIGIRKVMGARVRDIVGLLIWQFSKPVLIANLVAWPIASFAMIGWLENFSYRINPLWLIPICLAVGTLLLLIA</sequence>
<proteinExistence type="inferred from homology"/>
<feature type="transmembrane region" description="Helical" evidence="7">
    <location>
        <begin position="369"/>
        <end position="397"/>
    </location>
</feature>
<feature type="domain" description="MacB-like periplasmic core" evidence="9">
    <location>
        <begin position="115"/>
        <end position="266"/>
    </location>
</feature>
<dbReference type="InterPro" id="IPR050250">
    <property type="entry name" value="Macrolide_Exporter_MacB"/>
</dbReference>
<dbReference type="InterPro" id="IPR025857">
    <property type="entry name" value="MacB_PCD"/>
</dbReference>
<reference evidence="10 11" key="1">
    <citation type="submission" date="2023-01" db="EMBL/GenBank/DDBJ databases">
        <title>Psychrosphaera sp. nov., isolated from marine algae.</title>
        <authorList>
            <person name="Bayburt H."/>
            <person name="Choi B.J."/>
            <person name="Kim J.M."/>
            <person name="Choi D.G."/>
            <person name="Jeon C.O."/>
        </authorList>
    </citation>
    <scope>NUCLEOTIDE SEQUENCE [LARGE SCALE GENOMIC DNA]</scope>
    <source>
        <strain evidence="10 11">G1-22</strain>
    </source>
</reference>
<dbReference type="EMBL" id="JAQOMS010000002">
    <property type="protein sequence ID" value="MDC2891242.1"/>
    <property type="molecule type" value="Genomic_DNA"/>
</dbReference>
<evidence type="ECO:0000256" key="3">
    <source>
        <dbReference type="ARBA" id="ARBA00022692"/>
    </source>
</evidence>
<comment type="caution">
    <text evidence="10">The sequence shown here is derived from an EMBL/GenBank/DDBJ whole genome shotgun (WGS) entry which is preliminary data.</text>
</comment>
<keyword evidence="4 7" id="KW-1133">Transmembrane helix</keyword>
<feature type="transmembrane region" description="Helical" evidence="7">
    <location>
        <begin position="409"/>
        <end position="426"/>
    </location>
</feature>
<protein>
    <submittedName>
        <fullName evidence="10">ABC transporter permease</fullName>
    </submittedName>
</protein>
<dbReference type="RefSeq" id="WP_272182264.1">
    <property type="nucleotide sequence ID" value="NZ_JAQOMS010000002.1"/>
</dbReference>
<evidence type="ECO:0000259" key="9">
    <source>
        <dbReference type="Pfam" id="PF12704"/>
    </source>
</evidence>
<comment type="subcellular location">
    <subcellularLocation>
        <location evidence="1">Cell membrane</location>
        <topology evidence="1">Multi-pass membrane protein</topology>
    </subcellularLocation>
</comment>
<evidence type="ECO:0000259" key="8">
    <source>
        <dbReference type="Pfam" id="PF02687"/>
    </source>
</evidence>
<feature type="transmembrane region" description="Helical" evidence="7">
    <location>
        <begin position="6"/>
        <end position="30"/>
    </location>
</feature>
<accession>A0ABT5FJ74</accession>
<evidence type="ECO:0000313" key="10">
    <source>
        <dbReference type="EMBL" id="MDC2891242.1"/>
    </source>
</evidence>
<keyword evidence="5 7" id="KW-0472">Membrane</keyword>
<keyword evidence="2" id="KW-1003">Cell membrane</keyword>
<feature type="domain" description="ABC3 transporter permease C-terminal" evidence="8">
    <location>
        <begin position="328"/>
        <end position="426"/>
    </location>
</feature>
<evidence type="ECO:0000256" key="7">
    <source>
        <dbReference type="SAM" id="Phobius"/>
    </source>
</evidence>
<evidence type="ECO:0000256" key="4">
    <source>
        <dbReference type="ARBA" id="ARBA00022989"/>
    </source>
</evidence>
<feature type="transmembrane region" description="Helical" evidence="7">
    <location>
        <begin position="51"/>
        <end position="77"/>
    </location>
</feature>
<gene>
    <name evidence="10" type="ORF">PN838_23960</name>
</gene>
<dbReference type="Proteomes" id="UP001528411">
    <property type="component" value="Unassembled WGS sequence"/>
</dbReference>
<organism evidence="10 11">
    <name type="scientific">Psychrosphaera algicola</name>
    <dbReference type="NCBI Taxonomy" id="3023714"/>
    <lineage>
        <taxon>Bacteria</taxon>
        <taxon>Pseudomonadati</taxon>
        <taxon>Pseudomonadota</taxon>
        <taxon>Gammaproteobacteria</taxon>
        <taxon>Alteromonadales</taxon>
        <taxon>Pseudoalteromonadaceae</taxon>
        <taxon>Psychrosphaera</taxon>
    </lineage>
</organism>
<keyword evidence="11" id="KW-1185">Reference proteome</keyword>
<comment type="similarity">
    <text evidence="6">Belongs to the ABC-4 integral membrane protein family.</text>
</comment>
<feature type="transmembrane region" description="Helical" evidence="7">
    <location>
        <begin position="325"/>
        <end position="348"/>
    </location>
</feature>
<dbReference type="PANTHER" id="PTHR30572:SF4">
    <property type="entry name" value="ABC TRANSPORTER PERMEASE YTRF"/>
    <property type="match status" value="1"/>
</dbReference>